<feature type="transmembrane region" description="Helical" evidence="1">
    <location>
        <begin position="83"/>
        <end position="102"/>
    </location>
</feature>
<keyword evidence="3" id="KW-1185">Reference proteome</keyword>
<dbReference type="Proteomes" id="UP000735302">
    <property type="component" value="Unassembled WGS sequence"/>
</dbReference>
<comment type="caution">
    <text evidence="2">The sequence shown here is derived from an EMBL/GenBank/DDBJ whole genome shotgun (WGS) entry which is preliminary data.</text>
</comment>
<feature type="transmembrane region" description="Helical" evidence="1">
    <location>
        <begin position="46"/>
        <end position="71"/>
    </location>
</feature>
<evidence type="ECO:0000256" key="1">
    <source>
        <dbReference type="SAM" id="Phobius"/>
    </source>
</evidence>
<evidence type="ECO:0000313" key="2">
    <source>
        <dbReference type="EMBL" id="GFO48034.1"/>
    </source>
</evidence>
<feature type="transmembrane region" description="Helical" evidence="1">
    <location>
        <begin position="12"/>
        <end position="34"/>
    </location>
</feature>
<evidence type="ECO:0000313" key="3">
    <source>
        <dbReference type="Proteomes" id="UP000735302"/>
    </source>
</evidence>
<dbReference type="EMBL" id="BLXT01008368">
    <property type="protein sequence ID" value="GFO48034.1"/>
    <property type="molecule type" value="Genomic_DNA"/>
</dbReference>
<organism evidence="2 3">
    <name type="scientific">Plakobranchus ocellatus</name>
    <dbReference type="NCBI Taxonomy" id="259542"/>
    <lineage>
        <taxon>Eukaryota</taxon>
        <taxon>Metazoa</taxon>
        <taxon>Spiralia</taxon>
        <taxon>Lophotrochozoa</taxon>
        <taxon>Mollusca</taxon>
        <taxon>Gastropoda</taxon>
        <taxon>Heterobranchia</taxon>
        <taxon>Euthyneura</taxon>
        <taxon>Panpulmonata</taxon>
        <taxon>Sacoglossa</taxon>
        <taxon>Placobranchoidea</taxon>
        <taxon>Plakobranchidae</taxon>
        <taxon>Plakobranchus</taxon>
    </lineage>
</organism>
<accession>A0AAV4DV58</accession>
<gene>
    <name evidence="2" type="ORF">PoB_007453900</name>
</gene>
<reference evidence="2 3" key="1">
    <citation type="journal article" date="2021" name="Elife">
        <title>Chloroplast acquisition without the gene transfer in kleptoplastic sea slugs, Plakobranchus ocellatus.</title>
        <authorList>
            <person name="Maeda T."/>
            <person name="Takahashi S."/>
            <person name="Yoshida T."/>
            <person name="Shimamura S."/>
            <person name="Takaki Y."/>
            <person name="Nagai Y."/>
            <person name="Toyoda A."/>
            <person name="Suzuki Y."/>
            <person name="Arimoto A."/>
            <person name="Ishii H."/>
            <person name="Satoh N."/>
            <person name="Nishiyama T."/>
            <person name="Hasebe M."/>
            <person name="Maruyama T."/>
            <person name="Minagawa J."/>
            <person name="Obokata J."/>
            <person name="Shigenobu S."/>
        </authorList>
    </citation>
    <scope>NUCLEOTIDE SEQUENCE [LARGE SCALE GENOMIC DNA]</scope>
</reference>
<sequence>MHRGVYSDVYLWCAPIVCTRIFMCGVYSDIYVWCVLDCASMVYTRAVYSCLGCVSVVYACVSLCVSGAYLWCVLVCLRCVPVAHTGVVCILVCLGCVSVMCSRVSQAKLTLRHDWLRNSSVIEALENLSDRADWSGFGGAFHGVQSFQSQRTSAIELHG</sequence>
<proteinExistence type="predicted"/>
<protein>
    <submittedName>
        <fullName evidence="2">Uncharacterized protein</fullName>
    </submittedName>
</protein>
<keyword evidence="1" id="KW-1133">Transmembrane helix</keyword>
<dbReference type="AlphaFoldDB" id="A0AAV4DV58"/>
<name>A0AAV4DV58_9GAST</name>
<keyword evidence="1" id="KW-0812">Transmembrane</keyword>
<keyword evidence="1" id="KW-0472">Membrane</keyword>